<dbReference type="EMBL" id="DXEZ01000221">
    <property type="protein sequence ID" value="HIX54938.1"/>
    <property type="molecule type" value="Genomic_DNA"/>
</dbReference>
<evidence type="ECO:0000313" key="2">
    <source>
        <dbReference type="Proteomes" id="UP000824156"/>
    </source>
</evidence>
<protein>
    <submittedName>
        <fullName evidence="1">Uncharacterized protein</fullName>
    </submittedName>
</protein>
<name>A0A9D2AYU8_9SPHI</name>
<reference evidence="1" key="1">
    <citation type="journal article" date="2021" name="PeerJ">
        <title>Extensive microbial diversity within the chicken gut microbiome revealed by metagenomics and culture.</title>
        <authorList>
            <person name="Gilroy R."/>
            <person name="Ravi A."/>
            <person name="Getino M."/>
            <person name="Pursley I."/>
            <person name="Horton D.L."/>
            <person name="Alikhan N.F."/>
            <person name="Baker D."/>
            <person name="Gharbi K."/>
            <person name="Hall N."/>
            <person name="Watson M."/>
            <person name="Adriaenssens E.M."/>
            <person name="Foster-Nyarko E."/>
            <person name="Jarju S."/>
            <person name="Secka A."/>
            <person name="Antonio M."/>
            <person name="Oren A."/>
            <person name="Chaudhuri R.R."/>
            <person name="La Ragione R."/>
            <person name="Hildebrand F."/>
            <person name="Pallen M.J."/>
        </authorList>
    </citation>
    <scope>NUCLEOTIDE SEQUENCE</scope>
    <source>
        <strain evidence="1">1719</strain>
    </source>
</reference>
<gene>
    <name evidence="1" type="ORF">H9853_07925</name>
</gene>
<comment type="caution">
    <text evidence="1">The sequence shown here is derived from an EMBL/GenBank/DDBJ whole genome shotgun (WGS) entry which is preliminary data.</text>
</comment>
<reference evidence="1" key="2">
    <citation type="submission" date="2021-04" db="EMBL/GenBank/DDBJ databases">
        <authorList>
            <person name="Gilroy R."/>
        </authorList>
    </citation>
    <scope>NUCLEOTIDE SEQUENCE</scope>
    <source>
        <strain evidence="1">1719</strain>
    </source>
</reference>
<sequence>MHTIEPYYNWRGLYVAAEDNRSPFYGVEYSEFFFDKKIYDHLVHPQWDEFGSNTLYLKVLFACYERNFAIIELLGEWNDLLYNDIMTLKRDFIDLLIDQGIDKFILIGENVLNFHGSDDSYYQEWFEDIPDGWIIGINFSDHVTREFQEFLIDYYILLGGNFNRVSWRTVHPNKLFDLLEGQIQKRLSY</sequence>
<proteinExistence type="predicted"/>
<accession>A0A9D2AYU8</accession>
<organism evidence="1 2">
    <name type="scientific">Candidatus Sphingobacterium stercoripullorum</name>
    <dbReference type="NCBI Taxonomy" id="2838759"/>
    <lineage>
        <taxon>Bacteria</taxon>
        <taxon>Pseudomonadati</taxon>
        <taxon>Bacteroidota</taxon>
        <taxon>Sphingobacteriia</taxon>
        <taxon>Sphingobacteriales</taxon>
        <taxon>Sphingobacteriaceae</taxon>
        <taxon>Sphingobacterium</taxon>
    </lineage>
</organism>
<evidence type="ECO:0000313" key="1">
    <source>
        <dbReference type="EMBL" id="HIX54938.1"/>
    </source>
</evidence>
<dbReference type="Proteomes" id="UP000824156">
    <property type="component" value="Unassembled WGS sequence"/>
</dbReference>
<dbReference type="AlphaFoldDB" id="A0A9D2AYU8"/>